<dbReference type="PANTHER" id="PTHR36122">
    <property type="entry name" value="NICOTINAMIDE RIBOSIDE TRANSPORTER PNUC"/>
    <property type="match status" value="1"/>
</dbReference>
<dbReference type="OrthoDB" id="9791248at2"/>
<protein>
    <recommendedName>
        <fullName evidence="4">Nicotinamide riboside transporter PnuC</fullName>
    </recommendedName>
</protein>
<sequence>MQHLIHLFWEQIKETTWLEWLAVMASVAEVLLAKKNNIWLYPTGILGILAGSILLLESSLYAETALNGYYLVMSIYGWVHWIKRRNEPPVKISNSSRQEWGITLAITFVGWAVLYVLLKHFTNSNVPVWDSFVSSSAWAGMWLLARRKTENWILLNISNLFAIPLLFYKQLPLMALLTLFLFIVAIFGYLDWLRILKKERAETVSISTAS</sequence>
<evidence type="ECO:0000256" key="6">
    <source>
        <dbReference type="ARBA" id="ARBA00022475"/>
    </source>
</evidence>
<feature type="transmembrane region" description="Helical" evidence="10">
    <location>
        <begin position="61"/>
        <end position="79"/>
    </location>
</feature>
<gene>
    <name evidence="11" type="ORF">C8P68_102752</name>
</gene>
<feature type="transmembrane region" description="Helical" evidence="10">
    <location>
        <begin position="38"/>
        <end position="55"/>
    </location>
</feature>
<dbReference type="AlphaFoldDB" id="A0A2T5JDS6"/>
<evidence type="ECO:0000313" key="11">
    <source>
        <dbReference type="EMBL" id="PTQ99922.1"/>
    </source>
</evidence>
<evidence type="ECO:0000313" key="12">
    <source>
        <dbReference type="Proteomes" id="UP000244168"/>
    </source>
</evidence>
<keyword evidence="7 10" id="KW-0812">Transmembrane</keyword>
<dbReference type="Pfam" id="PF04973">
    <property type="entry name" value="NMN_transporter"/>
    <property type="match status" value="1"/>
</dbReference>
<dbReference type="PANTHER" id="PTHR36122:SF2">
    <property type="entry name" value="NICOTINAMIDE RIBOSIDE TRANSPORTER PNUC"/>
    <property type="match status" value="1"/>
</dbReference>
<reference evidence="11 12" key="1">
    <citation type="submission" date="2018-04" db="EMBL/GenBank/DDBJ databases">
        <title>Genomic Encyclopedia of Archaeal and Bacterial Type Strains, Phase II (KMG-II): from individual species to whole genera.</title>
        <authorList>
            <person name="Goeker M."/>
        </authorList>
    </citation>
    <scope>NUCLEOTIDE SEQUENCE [LARGE SCALE GENOMIC DNA]</scope>
    <source>
        <strain evidence="11 12">DSM 26809</strain>
    </source>
</reference>
<evidence type="ECO:0000256" key="3">
    <source>
        <dbReference type="ARBA" id="ARBA00006669"/>
    </source>
</evidence>
<dbReference type="RefSeq" id="WP_107827827.1">
    <property type="nucleotide sequence ID" value="NZ_CP160205.1"/>
</dbReference>
<accession>A0A2T5JDS6</accession>
<evidence type="ECO:0000256" key="4">
    <source>
        <dbReference type="ARBA" id="ARBA00017522"/>
    </source>
</evidence>
<keyword evidence="12" id="KW-1185">Reference proteome</keyword>
<dbReference type="NCBIfam" id="TIGR01528">
    <property type="entry name" value="NMN_trans_PnuC"/>
    <property type="match status" value="1"/>
</dbReference>
<evidence type="ECO:0000256" key="7">
    <source>
        <dbReference type="ARBA" id="ARBA00022692"/>
    </source>
</evidence>
<evidence type="ECO:0000256" key="10">
    <source>
        <dbReference type="SAM" id="Phobius"/>
    </source>
</evidence>
<comment type="caution">
    <text evidence="11">The sequence shown here is derived from an EMBL/GenBank/DDBJ whole genome shotgun (WGS) entry which is preliminary data.</text>
</comment>
<name>A0A2T5JDS6_9SPHI</name>
<dbReference type="Proteomes" id="UP000244168">
    <property type="component" value="Unassembled WGS sequence"/>
</dbReference>
<keyword evidence="9 10" id="KW-0472">Membrane</keyword>
<evidence type="ECO:0000256" key="1">
    <source>
        <dbReference type="ARBA" id="ARBA00002672"/>
    </source>
</evidence>
<evidence type="ECO:0000256" key="9">
    <source>
        <dbReference type="ARBA" id="ARBA00023136"/>
    </source>
</evidence>
<dbReference type="InterPro" id="IPR006419">
    <property type="entry name" value="NMN_transpt_PnuC"/>
</dbReference>
<feature type="transmembrane region" description="Helical" evidence="10">
    <location>
        <begin position="174"/>
        <end position="193"/>
    </location>
</feature>
<comment type="function">
    <text evidence="1">Required for nicotinamide riboside transport across the inner membrane.</text>
</comment>
<feature type="transmembrane region" description="Helical" evidence="10">
    <location>
        <begin position="17"/>
        <end position="33"/>
    </location>
</feature>
<proteinExistence type="inferred from homology"/>
<evidence type="ECO:0000256" key="5">
    <source>
        <dbReference type="ARBA" id="ARBA00022448"/>
    </source>
</evidence>
<dbReference type="EMBL" id="QAOQ01000002">
    <property type="protein sequence ID" value="PTQ99922.1"/>
    <property type="molecule type" value="Genomic_DNA"/>
</dbReference>
<evidence type="ECO:0000256" key="2">
    <source>
        <dbReference type="ARBA" id="ARBA00004651"/>
    </source>
</evidence>
<dbReference type="GO" id="GO:0005886">
    <property type="term" value="C:plasma membrane"/>
    <property type="evidence" value="ECO:0007669"/>
    <property type="project" value="UniProtKB-SubCell"/>
</dbReference>
<comment type="subcellular location">
    <subcellularLocation>
        <location evidence="2">Cell membrane</location>
        <topology evidence="2">Multi-pass membrane protein</topology>
    </subcellularLocation>
</comment>
<organism evidence="11 12">
    <name type="scientific">Mucilaginibacter yixingensis</name>
    <dbReference type="NCBI Taxonomy" id="1295612"/>
    <lineage>
        <taxon>Bacteria</taxon>
        <taxon>Pseudomonadati</taxon>
        <taxon>Bacteroidota</taxon>
        <taxon>Sphingobacteriia</taxon>
        <taxon>Sphingobacteriales</taxon>
        <taxon>Sphingobacteriaceae</taxon>
        <taxon>Mucilaginibacter</taxon>
    </lineage>
</organism>
<keyword evidence="5" id="KW-0813">Transport</keyword>
<keyword evidence="6" id="KW-1003">Cell membrane</keyword>
<keyword evidence="8 10" id="KW-1133">Transmembrane helix</keyword>
<dbReference type="GO" id="GO:0034257">
    <property type="term" value="F:nicotinamide riboside transmembrane transporter activity"/>
    <property type="evidence" value="ECO:0007669"/>
    <property type="project" value="InterPro"/>
</dbReference>
<feature type="transmembrane region" description="Helical" evidence="10">
    <location>
        <begin position="100"/>
        <end position="118"/>
    </location>
</feature>
<evidence type="ECO:0000256" key="8">
    <source>
        <dbReference type="ARBA" id="ARBA00022989"/>
    </source>
</evidence>
<comment type="similarity">
    <text evidence="3">Belongs to the nicotinamide ribonucleoside (NR) uptake permease (TC 4.B.1) family.</text>
</comment>